<sequence length="104" mass="11217">MESITYSQSPEVGVSLCSIAQLTPQNHLEPPLLEAQTTPQARASIKATAAPSISTQARAQLFFRPLSPARISASDAVVSPTTSSLAFLHCREPRSGLPYHHYTK</sequence>
<dbReference type="AlphaFoldDB" id="A0AAW1X916"/>
<proteinExistence type="predicted"/>
<organism evidence="1 2">
    <name type="scientific">Rubus argutus</name>
    <name type="common">Southern blackberry</name>
    <dbReference type="NCBI Taxonomy" id="59490"/>
    <lineage>
        <taxon>Eukaryota</taxon>
        <taxon>Viridiplantae</taxon>
        <taxon>Streptophyta</taxon>
        <taxon>Embryophyta</taxon>
        <taxon>Tracheophyta</taxon>
        <taxon>Spermatophyta</taxon>
        <taxon>Magnoliopsida</taxon>
        <taxon>eudicotyledons</taxon>
        <taxon>Gunneridae</taxon>
        <taxon>Pentapetalae</taxon>
        <taxon>rosids</taxon>
        <taxon>fabids</taxon>
        <taxon>Rosales</taxon>
        <taxon>Rosaceae</taxon>
        <taxon>Rosoideae</taxon>
        <taxon>Rosoideae incertae sedis</taxon>
        <taxon>Rubus</taxon>
    </lineage>
</organism>
<protein>
    <submittedName>
        <fullName evidence="1">Uncharacterized protein</fullName>
    </submittedName>
</protein>
<reference evidence="1 2" key="1">
    <citation type="journal article" date="2023" name="G3 (Bethesda)">
        <title>A chromosome-length genome assembly and annotation of blackberry (Rubus argutus, cv. 'Hillquist').</title>
        <authorList>
            <person name="Bruna T."/>
            <person name="Aryal R."/>
            <person name="Dudchenko O."/>
            <person name="Sargent D.J."/>
            <person name="Mead D."/>
            <person name="Buti M."/>
            <person name="Cavallini A."/>
            <person name="Hytonen T."/>
            <person name="Andres J."/>
            <person name="Pham M."/>
            <person name="Weisz D."/>
            <person name="Mascagni F."/>
            <person name="Usai G."/>
            <person name="Natali L."/>
            <person name="Bassil N."/>
            <person name="Fernandez G.E."/>
            <person name="Lomsadze A."/>
            <person name="Armour M."/>
            <person name="Olukolu B."/>
            <person name="Poorten T."/>
            <person name="Britton C."/>
            <person name="Davik J."/>
            <person name="Ashrafi H."/>
            <person name="Aiden E.L."/>
            <person name="Borodovsky M."/>
            <person name="Worthington M."/>
        </authorList>
    </citation>
    <scope>NUCLEOTIDE SEQUENCE [LARGE SCALE GENOMIC DNA]</scope>
    <source>
        <strain evidence="1">PI 553951</strain>
    </source>
</reference>
<accession>A0AAW1X916</accession>
<dbReference type="EMBL" id="JBEDUW010000004">
    <property type="protein sequence ID" value="KAK9932868.1"/>
    <property type="molecule type" value="Genomic_DNA"/>
</dbReference>
<keyword evidence="2" id="KW-1185">Reference proteome</keyword>
<comment type="caution">
    <text evidence="1">The sequence shown here is derived from an EMBL/GenBank/DDBJ whole genome shotgun (WGS) entry which is preliminary data.</text>
</comment>
<gene>
    <name evidence="1" type="ORF">M0R45_020090</name>
</gene>
<dbReference type="Proteomes" id="UP001457282">
    <property type="component" value="Unassembled WGS sequence"/>
</dbReference>
<evidence type="ECO:0000313" key="2">
    <source>
        <dbReference type="Proteomes" id="UP001457282"/>
    </source>
</evidence>
<name>A0AAW1X916_RUBAR</name>
<evidence type="ECO:0000313" key="1">
    <source>
        <dbReference type="EMBL" id="KAK9932868.1"/>
    </source>
</evidence>